<dbReference type="OrthoDB" id="9785695at2"/>
<keyword evidence="4 5" id="KW-0460">Magnesium</keyword>
<protein>
    <submittedName>
        <fullName evidence="6">Inositol monophosphatase</fullName>
    </submittedName>
</protein>
<comment type="caution">
    <text evidence="6">The sequence shown here is derived from an EMBL/GenBank/DDBJ whole genome shotgun (WGS) entry which is preliminary data.</text>
</comment>
<dbReference type="GO" id="GO:0008934">
    <property type="term" value="F:inositol monophosphate 1-phosphatase activity"/>
    <property type="evidence" value="ECO:0007669"/>
    <property type="project" value="TreeGrafter"/>
</dbReference>
<evidence type="ECO:0000313" key="6">
    <source>
        <dbReference type="EMBL" id="PKR50790.1"/>
    </source>
</evidence>
<comment type="cofactor">
    <cofactor evidence="5">
        <name>Mg(2+)</name>
        <dbReference type="ChEBI" id="CHEBI:18420"/>
    </cofactor>
</comment>
<dbReference type="EMBL" id="NWTK01000015">
    <property type="protein sequence ID" value="PKR50790.1"/>
    <property type="molecule type" value="Genomic_DNA"/>
</dbReference>
<dbReference type="SUPFAM" id="SSF56655">
    <property type="entry name" value="Carbohydrate phosphatase"/>
    <property type="match status" value="1"/>
</dbReference>
<reference evidence="6 7" key="1">
    <citation type="submission" date="2017-09" db="EMBL/GenBank/DDBJ databases">
        <title>Biodiversity and function of Thalassospira species in the particle-attached aromatic-hydrocarbon-degrading consortia from the surface seawater of the South China Sea.</title>
        <authorList>
            <person name="Dong C."/>
            <person name="Liu R."/>
            <person name="Shao Z."/>
        </authorList>
    </citation>
    <scope>NUCLEOTIDE SEQUENCE [LARGE SCALE GENOMIC DNA]</scope>
    <source>
        <strain evidence="6 7">CSC1P2</strain>
    </source>
</reference>
<keyword evidence="3" id="KW-0378">Hydrolase</keyword>
<evidence type="ECO:0000256" key="3">
    <source>
        <dbReference type="ARBA" id="ARBA00022801"/>
    </source>
</evidence>
<feature type="binding site" evidence="5">
    <location>
        <position position="89"/>
    </location>
    <ligand>
        <name>Mg(2+)</name>
        <dbReference type="ChEBI" id="CHEBI:18420"/>
        <label>1</label>
        <note>catalytic</note>
    </ligand>
</feature>
<proteinExistence type="inferred from homology"/>
<evidence type="ECO:0000313" key="7">
    <source>
        <dbReference type="Proteomes" id="UP000233597"/>
    </source>
</evidence>
<feature type="binding site" evidence="5">
    <location>
        <position position="92"/>
    </location>
    <ligand>
        <name>Mg(2+)</name>
        <dbReference type="ChEBI" id="CHEBI:18420"/>
        <label>1</label>
        <note>catalytic</note>
    </ligand>
</feature>
<dbReference type="InterPro" id="IPR000760">
    <property type="entry name" value="Inositol_monophosphatase-like"/>
</dbReference>
<accession>A0A2N3KJV3</accession>
<keyword evidence="2 5" id="KW-0479">Metal-binding</keyword>
<feature type="binding site" evidence="5">
    <location>
        <position position="212"/>
    </location>
    <ligand>
        <name>Mg(2+)</name>
        <dbReference type="ChEBI" id="CHEBI:18420"/>
        <label>1</label>
        <note>catalytic</note>
    </ligand>
</feature>
<sequence>MDKVTTIIREVAAEEIAPRFGQLDAGDIDIKTHAQDLVTIADTEAERILTQRLTALLPGSVALGEEAAHHDAGLQGRVFAGNAPIWIIDPVDGTKNFAHQRQPFRSMLALYRDGVTIAAWIVDPITGDVTVAEKGSGTFHNGKQVTVRSDVTSAATARGFLISYARDRLVKAHGHHNFFEKLSHYSCCGAEYQDIARGNYDFCAYRTLKPWDHAPGTLLVSEAGGIARYISVDGAFLDYQANGDGPALICASSAELWDEVNALLLPVFGKKAS</sequence>
<evidence type="ECO:0000256" key="1">
    <source>
        <dbReference type="ARBA" id="ARBA00009759"/>
    </source>
</evidence>
<name>A0A2N3KJV3_9PROT</name>
<dbReference type="Pfam" id="PF00459">
    <property type="entry name" value="Inositol_P"/>
    <property type="match status" value="1"/>
</dbReference>
<dbReference type="PRINTS" id="PR00377">
    <property type="entry name" value="IMPHPHTASES"/>
</dbReference>
<dbReference type="GO" id="GO:0006020">
    <property type="term" value="P:inositol metabolic process"/>
    <property type="evidence" value="ECO:0007669"/>
    <property type="project" value="TreeGrafter"/>
</dbReference>
<dbReference type="PANTHER" id="PTHR20854:SF4">
    <property type="entry name" value="INOSITOL-1-MONOPHOSPHATASE-RELATED"/>
    <property type="match status" value="1"/>
</dbReference>
<comment type="similarity">
    <text evidence="1">Belongs to the inositol monophosphatase superfamily.</text>
</comment>
<dbReference type="PROSITE" id="PS00629">
    <property type="entry name" value="IMP_1"/>
    <property type="match status" value="1"/>
</dbReference>
<dbReference type="Gene3D" id="3.40.190.80">
    <property type="match status" value="1"/>
</dbReference>
<dbReference type="GO" id="GO:0007165">
    <property type="term" value="P:signal transduction"/>
    <property type="evidence" value="ECO:0007669"/>
    <property type="project" value="TreeGrafter"/>
</dbReference>
<dbReference type="AlphaFoldDB" id="A0A2N3KJV3"/>
<dbReference type="PANTHER" id="PTHR20854">
    <property type="entry name" value="INOSITOL MONOPHOSPHATASE"/>
    <property type="match status" value="1"/>
</dbReference>
<dbReference type="Proteomes" id="UP000233597">
    <property type="component" value="Unassembled WGS sequence"/>
</dbReference>
<feature type="binding site" evidence="5">
    <location>
        <position position="65"/>
    </location>
    <ligand>
        <name>Mg(2+)</name>
        <dbReference type="ChEBI" id="CHEBI:18420"/>
        <label>1</label>
        <note>catalytic</note>
    </ligand>
</feature>
<evidence type="ECO:0000256" key="5">
    <source>
        <dbReference type="PIRSR" id="PIRSR600760-2"/>
    </source>
</evidence>
<dbReference type="InterPro" id="IPR020583">
    <property type="entry name" value="Inositol_monoP_metal-BS"/>
</dbReference>
<dbReference type="Gene3D" id="3.30.540.10">
    <property type="entry name" value="Fructose-1,6-Bisphosphatase, subunit A, domain 1"/>
    <property type="match status" value="1"/>
</dbReference>
<dbReference type="GO" id="GO:0046872">
    <property type="term" value="F:metal ion binding"/>
    <property type="evidence" value="ECO:0007669"/>
    <property type="project" value="UniProtKB-KW"/>
</dbReference>
<gene>
    <name evidence="6" type="ORF">COO20_19995</name>
</gene>
<evidence type="ECO:0000256" key="2">
    <source>
        <dbReference type="ARBA" id="ARBA00022723"/>
    </source>
</evidence>
<organism evidence="6 7">
    <name type="scientific">Thalassospira marina</name>
    <dbReference type="NCBI Taxonomy" id="2048283"/>
    <lineage>
        <taxon>Bacteria</taxon>
        <taxon>Pseudomonadati</taxon>
        <taxon>Pseudomonadota</taxon>
        <taxon>Alphaproteobacteria</taxon>
        <taxon>Rhodospirillales</taxon>
        <taxon>Thalassospiraceae</taxon>
        <taxon>Thalassospira</taxon>
    </lineage>
</organism>
<evidence type="ECO:0000256" key="4">
    <source>
        <dbReference type="ARBA" id="ARBA00022842"/>
    </source>
</evidence>